<protein>
    <submittedName>
        <fullName evidence="1">Bacteriocin resistance YdeI/OmpD-like protein</fullName>
    </submittedName>
</protein>
<organism evidence="1 2">
    <name type="scientific">Olleya aquimaris</name>
    <dbReference type="NCBI Taxonomy" id="639310"/>
    <lineage>
        <taxon>Bacteria</taxon>
        <taxon>Pseudomonadati</taxon>
        <taxon>Bacteroidota</taxon>
        <taxon>Flavobacteriia</taxon>
        <taxon>Flavobacteriales</taxon>
        <taxon>Flavobacteriaceae</taxon>
    </lineage>
</organism>
<dbReference type="Proteomes" id="UP000248703">
    <property type="component" value="Unassembled WGS sequence"/>
</dbReference>
<sequence length="160" mass="18552">MKSIPFEVTLADQYSVIIPEKHVQPFVDKKLSRVKIKASFNEQSIEYHAALKKEKTGLVRTYFSKAKQKELGIFVNDYFTIQLFEDQSKYGVEMPESLDAVLLSDYEAFQIFESFTPGKQRSIIYAIKRIKNVQTQVDKSIIMTDNLKRGITDLKLLFKN</sequence>
<proteinExistence type="predicted"/>
<accession>A0A327RT08</accession>
<dbReference type="AlphaFoldDB" id="A0A327RT08"/>
<evidence type="ECO:0000313" key="2">
    <source>
        <dbReference type="Proteomes" id="UP000248703"/>
    </source>
</evidence>
<dbReference type="OrthoDB" id="959664at2"/>
<gene>
    <name evidence="1" type="ORF">LY08_00633</name>
</gene>
<dbReference type="EMBL" id="QLLO01000002">
    <property type="protein sequence ID" value="RAJ16857.1"/>
    <property type="molecule type" value="Genomic_DNA"/>
</dbReference>
<keyword evidence="2" id="KW-1185">Reference proteome</keyword>
<reference evidence="1 2" key="1">
    <citation type="submission" date="2018-06" db="EMBL/GenBank/DDBJ databases">
        <title>Genomic Encyclopedia of Archaeal and Bacterial Type Strains, Phase II (KMG-II): from individual species to whole genera.</title>
        <authorList>
            <person name="Goeker M."/>
        </authorList>
    </citation>
    <scope>NUCLEOTIDE SEQUENCE [LARGE SCALE GENOMIC DNA]</scope>
    <source>
        <strain evidence="1 2">DSM 24464</strain>
    </source>
</reference>
<comment type="caution">
    <text evidence="1">The sequence shown here is derived from an EMBL/GenBank/DDBJ whole genome shotgun (WGS) entry which is preliminary data.</text>
</comment>
<name>A0A327RT08_9FLAO</name>
<dbReference type="RefSeq" id="WP_111658986.1">
    <property type="nucleotide sequence ID" value="NZ_QLLO01000002.1"/>
</dbReference>
<dbReference type="Pfam" id="PF13376">
    <property type="entry name" value="OmdA"/>
    <property type="match status" value="1"/>
</dbReference>
<evidence type="ECO:0000313" key="1">
    <source>
        <dbReference type="EMBL" id="RAJ16857.1"/>
    </source>
</evidence>